<accession>A0A9Q1E997</accession>
<name>A0A9Q1E997_SYNKA</name>
<feature type="compositionally biased region" description="Basic and acidic residues" evidence="1">
    <location>
        <begin position="10"/>
        <end position="37"/>
    </location>
</feature>
<gene>
    <name evidence="2" type="ORF">SKAU_G00402480</name>
</gene>
<dbReference type="EMBL" id="JAINUF010000021">
    <property type="protein sequence ID" value="KAJ8334609.1"/>
    <property type="molecule type" value="Genomic_DNA"/>
</dbReference>
<dbReference type="Proteomes" id="UP001152622">
    <property type="component" value="Chromosome 21"/>
</dbReference>
<proteinExistence type="predicted"/>
<keyword evidence="3" id="KW-1185">Reference proteome</keyword>
<sequence length="104" mass="11546">MFITSGVNDRGTRGEKERERETRRKRVSRSDGAERRSSPARPAHTRRFARTTYPGDEEMGGVRAVEECGAAQKRSSLSPSTTDSHAIQLCARVYPIPTSPPPMT</sequence>
<dbReference type="AlphaFoldDB" id="A0A9Q1E997"/>
<protein>
    <submittedName>
        <fullName evidence="2">Uncharacterized protein</fullName>
    </submittedName>
</protein>
<evidence type="ECO:0000313" key="3">
    <source>
        <dbReference type="Proteomes" id="UP001152622"/>
    </source>
</evidence>
<feature type="region of interest" description="Disordered" evidence="1">
    <location>
        <begin position="1"/>
        <end position="61"/>
    </location>
</feature>
<evidence type="ECO:0000313" key="2">
    <source>
        <dbReference type="EMBL" id="KAJ8334609.1"/>
    </source>
</evidence>
<reference evidence="2" key="1">
    <citation type="journal article" date="2023" name="Science">
        <title>Genome structures resolve the early diversification of teleost fishes.</title>
        <authorList>
            <person name="Parey E."/>
            <person name="Louis A."/>
            <person name="Montfort J."/>
            <person name="Bouchez O."/>
            <person name="Roques C."/>
            <person name="Iampietro C."/>
            <person name="Lluch J."/>
            <person name="Castinel A."/>
            <person name="Donnadieu C."/>
            <person name="Desvignes T."/>
            <person name="Floi Bucao C."/>
            <person name="Jouanno E."/>
            <person name="Wen M."/>
            <person name="Mejri S."/>
            <person name="Dirks R."/>
            <person name="Jansen H."/>
            <person name="Henkel C."/>
            <person name="Chen W.J."/>
            <person name="Zahm M."/>
            <person name="Cabau C."/>
            <person name="Klopp C."/>
            <person name="Thompson A.W."/>
            <person name="Robinson-Rechavi M."/>
            <person name="Braasch I."/>
            <person name="Lecointre G."/>
            <person name="Bobe J."/>
            <person name="Postlethwait J.H."/>
            <person name="Berthelot C."/>
            <person name="Roest Crollius H."/>
            <person name="Guiguen Y."/>
        </authorList>
    </citation>
    <scope>NUCLEOTIDE SEQUENCE</scope>
    <source>
        <strain evidence="2">WJC10195</strain>
    </source>
</reference>
<comment type="caution">
    <text evidence="2">The sequence shown here is derived from an EMBL/GenBank/DDBJ whole genome shotgun (WGS) entry which is preliminary data.</text>
</comment>
<organism evidence="2 3">
    <name type="scientific">Synaphobranchus kaupii</name>
    <name type="common">Kaup's arrowtooth eel</name>
    <dbReference type="NCBI Taxonomy" id="118154"/>
    <lineage>
        <taxon>Eukaryota</taxon>
        <taxon>Metazoa</taxon>
        <taxon>Chordata</taxon>
        <taxon>Craniata</taxon>
        <taxon>Vertebrata</taxon>
        <taxon>Euteleostomi</taxon>
        <taxon>Actinopterygii</taxon>
        <taxon>Neopterygii</taxon>
        <taxon>Teleostei</taxon>
        <taxon>Anguilliformes</taxon>
        <taxon>Synaphobranchidae</taxon>
        <taxon>Synaphobranchus</taxon>
    </lineage>
</organism>
<evidence type="ECO:0000256" key="1">
    <source>
        <dbReference type="SAM" id="MobiDB-lite"/>
    </source>
</evidence>